<dbReference type="SUPFAM" id="SSF46689">
    <property type="entry name" value="Homeodomain-like"/>
    <property type="match status" value="1"/>
</dbReference>
<dbReference type="Proteomes" id="UP000029435">
    <property type="component" value="Unassembled WGS sequence"/>
</dbReference>
<dbReference type="InterPro" id="IPR018060">
    <property type="entry name" value="HTH_AraC"/>
</dbReference>
<feature type="domain" description="HTH araC/xylS-type" evidence="4">
    <location>
        <begin position="224"/>
        <end position="322"/>
    </location>
</feature>
<dbReference type="InterPro" id="IPR002818">
    <property type="entry name" value="DJ-1/PfpI"/>
</dbReference>
<evidence type="ECO:0000256" key="3">
    <source>
        <dbReference type="ARBA" id="ARBA00023163"/>
    </source>
</evidence>
<protein>
    <submittedName>
        <fullName evidence="5">Transcriptional regulator</fullName>
    </submittedName>
</protein>
<dbReference type="OrthoDB" id="6057514at2"/>
<dbReference type="SUPFAM" id="SSF52317">
    <property type="entry name" value="Class I glutamine amidotransferase-like"/>
    <property type="match status" value="1"/>
</dbReference>
<evidence type="ECO:0000313" key="6">
    <source>
        <dbReference type="Proteomes" id="UP000029435"/>
    </source>
</evidence>
<dbReference type="CDD" id="cd03136">
    <property type="entry name" value="GATase1_AraC_ArgR_like"/>
    <property type="match status" value="1"/>
</dbReference>
<evidence type="ECO:0000313" key="5">
    <source>
        <dbReference type="EMBL" id="KGA35058.1"/>
    </source>
</evidence>
<keyword evidence="1" id="KW-0805">Transcription regulation</keyword>
<dbReference type="SMART" id="SM00342">
    <property type="entry name" value="HTH_ARAC"/>
    <property type="match status" value="1"/>
</dbReference>
<organism evidence="5 6">
    <name type="scientific">Pectobacterium brasiliense</name>
    <dbReference type="NCBI Taxonomy" id="180957"/>
    <lineage>
        <taxon>Bacteria</taxon>
        <taxon>Pseudomonadati</taxon>
        <taxon>Pseudomonadota</taxon>
        <taxon>Gammaproteobacteria</taxon>
        <taxon>Enterobacterales</taxon>
        <taxon>Pectobacteriaceae</taxon>
        <taxon>Pectobacterium</taxon>
    </lineage>
</organism>
<dbReference type="RefSeq" id="WP_039311558.1">
    <property type="nucleotide sequence ID" value="NZ_JQOD01000001.1"/>
</dbReference>
<dbReference type="PROSITE" id="PS01124">
    <property type="entry name" value="HTH_ARAC_FAMILY_2"/>
    <property type="match status" value="1"/>
</dbReference>
<accession>A0A0M2F232</accession>
<dbReference type="Pfam" id="PF12833">
    <property type="entry name" value="HTH_18"/>
    <property type="match status" value="1"/>
</dbReference>
<sequence length="327" mass="36502">MVNLQIKFVLLLMPGFSLLSVGGFLDKLRFSSDEEDYSRQVNCSWTLTTLDNQPVKASCGAVLVPDEAVSTRKIHTENCDYFVIFGGNTPAKVMSDTASYLPLLRHLRRSKIPLVSVDNAAFLLAETGFSGKRILVHWRHFDEFKALFPSITPVTDRNVMEEGGIYSCPGGSATIELAAFLLEKKLGRERAIKGLSDMLVGGFVPPSSLTWNSPELEGAPTSVRRALTIMRQSLASRLTSEDIAQRSGLSRRQLDRSLQKRIGRTIQQTYMDMKIAQACWLMLRTSRTLSQIAADTGFADPSHLSRIFRQHLGMAPGKWRRENAFET</sequence>
<comment type="caution">
    <text evidence="5">The sequence shown here is derived from an EMBL/GenBank/DDBJ whole genome shotgun (WGS) entry which is preliminary data.</text>
</comment>
<dbReference type="InterPro" id="IPR009057">
    <property type="entry name" value="Homeodomain-like_sf"/>
</dbReference>
<dbReference type="InterPro" id="IPR029062">
    <property type="entry name" value="Class_I_gatase-like"/>
</dbReference>
<keyword evidence="2" id="KW-0238">DNA-binding</keyword>
<dbReference type="Pfam" id="PF01965">
    <property type="entry name" value="DJ-1_PfpI"/>
    <property type="match status" value="1"/>
</dbReference>
<dbReference type="GO" id="GO:0043565">
    <property type="term" value="F:sequence-specific DNA binding"/>
    <property type="evidence" value="ECO:0007669"/>
    <property type="project" value="InterPro"/>
</dbReference>
<dbReference type="Gene3D" id="1.10.10.60">
    <property type="entry name" value="Homeodomain-like"/>
    <property type="match status" value="1"/>
</dbReference>
<dbReference type="PROSITE" id="PS00041">
    <property type="entry name" value="HTH_ARAC_FAMILY_1"/>
    <property type="match status" value="1"/>
</dbReference>
<dbReference type="Gene3D" id="3.40.50.880">
    <property type="match status" value="1"/>
</dbReference>
<dbReference type="AlphaFoldDB" id="A0A0M2F232"/>
<dbReference type="GO" id="GO:0003700">
    <property type="term" value="F:DNA-binding transcription factor activity"/>
    <property type="evidence" value="ECO:0007669"/>
    <property type="project" value="InterPro"/>
</dbReference>
<dbReference type="InterPro" id="IPR018062">
    <property type="entry name" value="HTH_AraC-typ_CS"/>
</dbReference>
<dbReference type="STRING" id="180957.B5S52_01570"/>
<keyword evidence="3" id="KW-0804">Transcription</keyword>
<dbReference type="EMBL" id="JQOD01000001">
    <property type="protein sequence ID" value="KGA35058.1"/>
    <property type="molecule type" value="Genomic_DNA"/>
</dbReference>
<dbReference type="PANTHER" id="PTHR46796">
    <property type="entry name" value="HTH-TYPE TRANSCRIPTIONAL ACTIVATOR RHAS-RELATED"/>
    <property type="match status" value="1"/>
</dbReference>
<evidence type="ECO:0000259" key="4">
    <source>
        <dbReference type="PROSITE" id="PS01124"/>
    </source>
</evidence>
<reference evidence="5 6" key="1">
    <citation type="submission" date="2014-08" db="EMBL/GenBank/DDBJ databases">
        <title>Genome sequences of NCPPB Pectobacterium isolates.</title>
        <authorList>
            <person name="Glover R.H."/>
            <person name="Sapp M."/>
            <person name="Elphinstone J."/>
        </authorList>
    </citation>
    <scope>NUCLEOTIDE SEQUENCE [LARGE SCALE GENOMIC DNA]</scope>
    <source>
        <strain evidence="5 6">LMG 21372</strain>
    </source>
</reference>
<proteinExistence type="predicted"/>
<evidence type="ECO:0000256" key="1">
    <source>
        <dbReference type="ARBA" id="ARBA00023015"/>
    </source>
</evidence>
<name>A0A0M2F232_9GAMM</name>
<gene>
    <name evidence="5" type="ORF">KU74_00900</name>
</gene>
<evidence type="ECO:0000256" key="2">
    <source>
        <dbReference type="ARBA" id="ARBA00023125"/>
    </source>
</evidence>
<dbReference type="InterPro" id="IPR050204">
    <property type="entry name" value="AraC_XylS_family_regulators"/>
</dbReference>